<evidence type="ECO:0000313" key="4">
    <source>
        <dbReference type="Proteomes" id="UP001500301"/>
    </source>
</evidence>
<comment type="caution">
    <text evidence="3">The sequence shown here is derived from an EMBL/GenBank/DDBJ whole genome shotgun (WGS) entry which is preliminary data.</text>
</comment>
<evidence type="ECO:0000259" key="1">
    <source>
        <dbReference type="Pfam" id="PF02470"/>
    </source>
</evidence>
<evidence type="ECO:0000313" key="3">
    <source>
        <dbReference type="EMBL" id="GAA3528182.1"/>
    </source>
</evidence>
<dbReference type="PANTHER" id="PTHR33371">
    <property type="entry name" value="INTERMEMBRANE PHOSPHOLIPID TRANSPORT SYSTEM BINDING PROTEIN MLAD-RELATED"/>
    <property type="match status" value="1"/>
</dbReference>
<sequence length="415" mass="44354">MKHSLSSVSQRVRNTPGLLRDTTTLVACLVLGVICSAYILSHQDFKAPWTDKFTFSADFDKAPSVRPESLQEVRIAGVQVGRITAAKPSADGLARVTFQIDPDQKVYKNARVVIRTKSPLNVMYATLEPGDPSAGPLPENAVLPLSQTDRAVQPNEVFDKLDDKARAGLTSLLNEADVALASGPRHLGPGLSDTAGAMRSWTPVLDEIAERRAHLSRLVSAMADIAGAVGKDDERIADLTLAAQQTLGALAARDTELAAALDQLPGFADDVKGSMSSVETLSAELDPTLRNLTSASDRLPRALRDVTGTVKAIRKFVRGARPVIERARPLVADLRPLSVNLDHALRDLRPVTATLPAATERIVPWMEDLAAFVYQTSSSFSLYDANGGLGRANVNVDLTNPLGGIKDMGIEGAGQ</sequence>
<dbReference type="Pfam" id="PF02470">
    <property type="entry name" value="MlaD"/>
    <property type="match status" value="1"/>
</dbReference>
<dbReference type="InterPro" id="IPR024516">
    <property type="entry name" value="Mce_C"/>
</dbReference>
<reference evidence="4" key="1">
    <citation type="journal article" date="2019" name="Int. J. Syst. Evol. Microbiol.">
        <title>The Global Catalogue of Microorganisms (GCM) 10K type strain sequencing project: providing services to taxonomists for standard genome sequencing and annotation.</title>
        <authorList>
            <consortium name="The Broad Institute Genomics Platform"/>
            <consortium name="The Broad Institute Genome Sequencing Center for Infectious Disease"/>
            <person name="Wu L."/>
            <person name="Ma J."/>
        </authorList>
    </citation>
    <scope>NUCLEOTIDE SEQUENCE [LARGE SCALE GENOMIC DNA]</scope>
    <source>
        <strain evidence="4">JCM 17460</strain>
    </source>
</reference>
<dbReference type="InterPro" id="IPR003399">
    <property type="entry name" value="Mce/MlaD"/>
</dbReference>
<dbReference type="EMBL" id="BAABBB010000009">
    <property type="protein sequence ID" value="GAA3528182.1"/>
    <property type="molecule type" value="Genomic_DNA"/>
</dbReference>
<protein>
    <recommendedName>
        <fullName evidence="5">MCE family protein</fullName>
    </recommendedName>
</protein>
<proteinExistence type="predicted"/>
<dbReference type="Proteomes" id="UP001500301">
    <property type="component" value="Unassembled WGS sequence"/>
</dbReference>
<dbReference type="InterPro" id="IPR052336">
    <property type="entry name" value="MlaD_Phospholipid_Transporter"/>
</dbReference>
<evidence type="ECO:0008006" key="5">
    <source>
        <dbReference type="Google" id="ProtNLM"/>
    </source>
</evidence>
<dbReference type="Pfam" id="PF11887">
    <property type="entry name" value="Mce4_CUP1"/>
    <property type="match status" value="1"/>
</dbReference>
<accession>A0ABP6V8B9</accession>
<name>A0ABP6V8B9_9ACTN</name>
<keyword evidence="4" id="KW-1185">Reference proteome</keyword>
<dbReference type="PANTHER" id="PTHR33371:SF4">
    <property type="entry name" value="INTERMEMBRANE PHOSPHOLIPID TRANSPORT SYSTEM BINDING PROTEIN MLAD"/>
    <property type="match status" value="1"/>
</dbReference>
<gene>
    <name evidence="3" type="ORF">GCM10022263_15990</name>
</gene>
<feature type="domain" description="Mce/MlaD" evidence="1">
    <location>
        <begin position="54"/>
        <end position="130"/>
    </location>
</feature>
<evidence type="ECO:0000259" key="2">
    <source>
        <dbReference type="Pfam" id="PF11887"/>
    </source>
</evidence>
<feature type="domain" description="Mammalian cell entry C-terminal" evidence="2">
    <location>
        <begin position="134"/>
        <end position="316"/>
    </location>
</feature>
<dbReference type="RefSeq" id="WP_218233302.1">
    <property type="nucleotide sequence ID" value="NZ_BAABBB010000009.1"/>
</dbReference>
<organism evidence="3 4">
    <name type="scientific">Nocardioides daeguensis</name>
    <dbReference type="NCBI Taxonomy" id="908359"/>
    <lineage>
        <taxon>Bacteria</taxon>
        <taxon>Bacillati</taxon>
        <taxon>Actinomycetota</taxon>
        <taxon>Actinomycetes</taxon>
        <taxon>Propionibacteriales</taxon>
        <taxon>Nocardioidaceae</taxon>
        <taxon>Nocardioides</taxon>
    </lineage>
</organism>